<dbReference type="Proteomes" id="UP001206595">
    <property type="component" value="Unassembled WGS sequence"/>
</dbReference>
<dbReference type="PANTHER" id="PTHR28062:SF1">
    <property type="entry name" value="TRANSMEMBRANE PROTEIN"/>
    <property type="match status" value="1"/>
</dbReference>
<sequence length="295" mass="34162">MRILVVPILKNRWAYYCHSTLPTTSRLTQFVNWTGSKWEKFGEADPTSWKGRLFKTGNNFMDRMDYEEWFLKGVPIKEDLEHELTKVPVHHPSSIDSAVIRELLQTAVEHRLPYHKKYMYYSAYWIPAALSFAIVPLIPNIPLAYNTFRLYSHFKAYKGAQHLQYLITHNCLNTEASPDLDRILQGVQLSSSKELILPSTITEPFSATEPTAAQTKRKPNLDPLHDDIMGVIDISTLNRIAHECEVPGLEIELKRARFQILSKIVKDRAAKNTLGQLPVEWRNEFELEKKEQKID</sequence>
<name>A0AAD5E7K3_UMBRA</name>
<keyword evidence="1" id="KW-0472">Membrane</keyword>
<gene>
    <name evidence="2" type="ORF">K450DRAFT_250464</name>
</gene>
<dbReference type="GO" id="GO:0005743">
    <property type="term" value="C:mitochondrial inner membrane"/>
    <property type="evidence" value="ECO:0007669"/>
    <property type="project" value="TreeGrafter"/>
</dbReference>
<dbReference type="RefSeq" id="XP_051442710.1">
    <property type="nucleotide sequence ID" value="XM_051590562.1"/>
</dbReference>
<reference evidence="2" key="1">
    <citation type="submission" date="2021-06" db="EMBL/GenBank/DDBJ databases">
        <authorList>
            <consortium name="DOE Joint Genome Institute"/>
            <person name="Mondo S.J."/>
            <person name="Amses K.R."/>
            <person name="Simmons D.R."/>
            <person name="Longcore J.E."/>
            <person name="Seto K."/>
            <person name="Alves G.H."/>
            <person name="Bonds A.E."/>
            <person name="Quandt C.A."/>
            <person name="Davis W.J."/>
            <person name="Chang Y."/>
            <person name="Letcher P.M."/>
            <person name="Powell M.J."/>
            <person name="Kuo A."/>
            <person name="Labutti K."/>
            <person name="Pangilinan J."/>
            <person name="Andreopoulos W."/>
            <person name="Tritt A."/>
            <person name="Riley R."/>
            <person name="Hundley H."/>
            <person name="Johnson J."/>
            <person name="Lipzen A."/>
            <person name="Barry K."/>
            <person name="Berbee M.L."/>
            <person name="Buchler N.E."/>
            <person name="Grigoriev I.V."/>
            <person name="Spatafora J.W."/>
            <person name="Stajich J.E."/>
            <person name="James T.Y."/>
        </authorList>
    </citation>
    <scope>NUCLEOTIDE SEQUENCE</scope>
    <source>
        <strain evidence="2">AG</strain>
    </source>
</reference>
<feature type="transmembrane region" description="Helical" evidence="1">
    <location>
        <begin position="118"/>
        <end position="138"/>
    </location>
</feature>
<dbReference type="GO" id="GO:0006813">
    <property type="term" value="P:potassium ion transport"/>
    <property type="evidence" value="ECO:0007669"/>
    <property type="project" value="TreeGrafter"/>
</dbReference>
<evidence type="ECO:0008006" key="4">
    <source>
        <dbReference type="Google" id="ProtNLM"/>
    </source>
</evidence>
<dbReference type="GO" id="GO:1902600">
    <property type="term" value="P:proton transmembrane transport"/>
    <property type="evidence" value="ECO:0007669"/>
    <property type="project" value="TreeGrafter"/>
</dbReference>
<dbReference type="AlphaFoldDB" id="A0AAD5E7K3"/>
<protein>
    <recommendedName>
        <fullName evidence="4">Mitochondrial K+-H+ exchange-related-domain-containing protein</fullName>
    </recommendedName>
</protein>
<dbReference type="Pfam" id="PF10173">
    <property type="entry name" value="Mit_KHE1"/>
    <property type="match status" value="1"/>
</dbReference>
<dbReference type="InterPro" id="IPR018786">
    <property type="entry name" value="Mit_KHE1"/>
</dbReference>
<reference evidence="2" key="2">
    <citation type="journal article" date="2022" name="Proc. Natl. Acad. Sci. U.S.A.">
        <title>Diploid-dominant life cycles characterize the early evolution of Fungi.</title>
        <authorList>
            <person name="Amses K.R."/>
            <person name="Simmons D.R."/>
            <person name="Longcore J.E."/>
            <person name="Mondo S.J."/>
            <person name="Seto K."/>
            <person name="Jeronimo G.H."/>
            <person name="Bonds A.E."/>
            <person name="Quandt C.A."/>
            <person name="Davis W.J."/>
            <person name="Chang Y."/>
            <person name="Federici B.A."/>
            <person name="Kuo A."/>
            <person name="LaButti K."/>
            <person name="Pangilinan J."/>
            <person name="Andreopoulos W."/>
            <person name="Tritt A."/>
            <person name="Riley R."/>
            <person name="Hundley H."/>
            <person name="Johnson J."/>
            <person name="Lipzen A."/>
            <person name="Barry K."/>
            <person name="Lang B.F."/>
            <person name="Cuomo C.A."/>
            <person name="Buchler N.E."/>
            <person name="Grigoriev I.V."/>
            <person name="Spatafora J.W."/>
            <person name="Stajich J.E."/>
            <person name="James T.Y."/>
        </authorList>
    </citation>
    <scope>NUCLEOTIDE SEQUENCE</scope>
    <source>
        <strain evidence="2">AG</strain>
    </source>
</reference>
<dbReference type="GeneID" id="75915905"/>
<proteinExistence type="predicted"/>
<accession>A0AAD5E7K3</accession>
<dbReference type="PANTHER" id="PTHR28062">
    <property type="entry name" value="K+-H+ EXCHANGE-LIKE PROTEIN"/>
    <property type="match status" value="1"/>
</dbReference>
<comment type="caution">
    <text evidence="2">The sequence shown here is derived from an EMBL/GenBank/DDBJ whole genome shotgun (WGS) entry which is preliminary data.</text>
</comment>
<evidence type="ECO:0000313" key="2">
    <source>
        <dbReference type="EMBL" id="KAI8577706.1"/>
    </source>
</evidence>
<evidence type="ECO:0000256" key="1">
    <source>
        <dbReference type="SAM" id="Phobius"/>
    </source>
</evidence>
<organism evidence="2 3">
    <name type="scientific">Umbelopsis ramanniana AG</name>
    <dbReference type="NCBI Taxonomy" id="1314678"/>
    <lineage>
        <taxon>Eukaryota</taxon>
        <taxon>Fungi</taxon>
        <taxon>Fungi incertae sedis</taxon>
        <taxon>Mucoromycota</taxon>
        <taxon>Mucoromycotina</taxon>
        <taxon>Umbelopsidomycetes</taxon>
        <taxon>Umbelopsidales</taxon>
        <taxon>Umbelopsidaceae</taxon>
        <taxon>Umbelopsis</taxon>
    </lineage>
</organism>
<keyword evidence="3" id="KW-1185">Reference proteome</keyword>
<evidence type="ECO:0000313" key="3">
    <source>
        <dbReference type="Proteomes" id="UP001206595"/>
    </source>
</evidence>
<dbReference type="EMBL" id="MU620937">
    <property type="protein sequence ID" value="KAI8577706.1"/>
    <property type="molecule type" value="Genomic_DNA"/>
</dbReference>
<keyword evidence="1" id="KW-1133">Transmembrane helix</keyword>
<keyword evidence="1" id="KW-0812">Transmembrane</keyword>